<keyword evidence="3" id="KW-0238">DNA-binding</keyword>
<evidence type="ECO:0000256" key="5">
    <source>
        <dbReference type="ARBA" id="ARBA00023242"/>
    </source>
</evidence>
<dbReference type="InterPro" id="IPR050913">
    <property type="entry name" value="AP2/ERF_ERF"/>
</dbReference>
<evidence type="ECO:0000256" key="1">
    <source>
        <dbReference type="ARBA" id="ARBA00004123"/>
    </source>
</evidence>
<evidence type="ECO:0000256" key="3">
    <source>
        <dbReference type="ARBA" id="ARBA00023125"/>
    </source>
</evidence>
<evidence type="ECO:0000256" key="4">
    <source>
        <dbReference type="ARBA" id="ARBA00023163"/>
    </source>
</evidence>
<accession>A0A9Q0J3G7</accession>
<keyword evidence="9" id="KW-1185">Reference proteome</keyword>
<evidence type="ECO:0000256" key="6">
    <source>
        <dbReference type="SAM" id="MobiDB-lite"/>
    </source>
</evidence>
<name>A0A9Q0J3G7_9ROSI</name>
<dbReference type="InterPro" id="IPR016177">
    <property type="entry name" value="DNA-bd_dom_sf"/>
</dbReference>
<dbReference type="CDD" id="cd00018">
    <property type="entry name" value="AP2"/>
    <property type="match status" value="1"/>
</dbReference>
<dbReference type="Gene3D" id="3.30.730.10">
    <property type="entry name" value="AP2/ERF domain"/>
    <property type="match status" value="1"/>
</dbReference>
<evidence type="ECO:0000259" key="7">
    <source>
        <dbReference type="PROSITE" id="PS51032"/>
    </source>
</evidence>
<dbReference type="InterPro" id="IPR001471">
    <property type="entry name" value="AP2/ERF_dom"/>
</dbReference>
<dbReference type="PANTHER" id="PTHR31194:SF203">
    <property type="entry name" value="AP2_ERF DOMAIN-CONTAINING PROTEIN"/>
    <property type="match status" value="1"/>
</dbReference>
<dbReference type="EMBL" id="JAKUCV010006516">
    <property type="protein sequence ID" value="KAJ4827008.1"/>
    <property type="molecule type" value="Genomic_DNA"/>
</dbReference>
<evidence type="ECO:0000313" key="8">
    <source>
        <dbReference type="EMBL" id="KAJ4827008.1"/>
    </source>
</evidence>
<comment type="subcellular location">
    <subcellularLocation>
        <location evidence="1">Nucleus</location>
    </subcellularLocation>
</comment>
<dbReference type="OrthoDB" id="1276482at2759"/>
<feature type="region of interest" description="Disordered" evidence="6">
    <location>
        <begin position="1"/>
        <end position="26"/>
    </location>
</feature>
<sequence length="325" mass="35896">MPGLARPISNQDLTFNPEKEEEEAMKYNSNSFRKIRIVCHDPEATDDSSDEEEGWISRRHGLTCGKRFVREISLPIIPKASTPKPSTPHAKPSSSDAKIASRVKTRRSSTIYKGVRRRPWGKYSAEIRDPFQKVRLWLGTYATAEEAAAAYRRKKAEFETMMGVERSKNLPVVSISKAVSEESDGLFSHPSPSSVLDVSTASSFGHGIGSLSNEESNTTCDVKEQNVVDKMVDDSLEVEQSISDLLDEPMLSPTVSQELLRGDYCSPIWSDFQTFFDGVNGGEVFPTGGDDTGALSFSIDGVMDLPDMDLEALAFVEEALNFAYS</sequence>
<reference evidence="8" key="2">
    <citation type="journal article" date="2023" name="Plants (Basel)">
        <title>Annotation of the Turnera subulata (Passifloraceae) Draft Genome Reveals the S-Locus Evolved after the Divergence of Turneroideae from Passifloroideae in a Stepwise Manner.</title>
        <authorList>
            <person name="Henning P.M."/>
            <person name="Roalson E.H."/>
            <person name="Mir W."/>
            <person name="McCubbin A.G."/>
            <person name="Shore J.S."/>
        </authorList>
    </citation>
    <scope>NUCLEOTIDE SEQUENCE</scope>
    <source>
        <strain evidence="8">F60SS</strain>
    </source>
</reference>
<feature type="domain" description="AP2/ERF" evidence="7">
    <location>
        <begin position="111"/>
        <end position="171"/>
    </location>
</feature>
<evidence type="ECO:0000313" key="9">
    <source>
        <dbReference type="Proteomes" id="UP001141552"/>
    </source>
</evidence>
<dbReference type="SMART" id="SM00380">
    <property type="entry name" value="AP2"/>
    <property type="match status" value="1"/>
</dbReference>
<dbReference type="Proteomes" id="UP001141552">
    <property type="component" value="Unassembled WGS sequence"/>
</dbReference>
<gene>
    <name evidence="8" type="ORF">Tsubulata_046509</name>
</gene>
<comment type="caution">
    <text evidence="8">The sequence shown here is derived from an EMBL/GenBank/DDBJ whole genome shotgun (WGS) entry which is preliminary data.</text>
</comment>
<keyword evidence="5" id="KW-0539">Nucleus</keyword>
<keyword evidence="2" id="KW-0805">Transcription regulation</keyword>
<protein>
    <recommendedName>
        <fullName evidence="7">AP2/ERF domain-containing protein</fullName>
    </recommendedName>
</protein>
<dbReference type="InterPro" id="IPR036955">
    <property type="entry name" value="AP2/ERF_dom_sf"/>
</dbReference>
<dbReference type="AlphaFoldDB" id="A0A9Q0J3G7"/>
<proteinExistence type="predicted"/>
<keyword evidence="4" id="KW-0804">Transcription</keyword>
<reference evidence="8" key="1">
    <citation type="submission" date="2022-02" db="EMBL/GenBank/DDBJ databases">
        <authorList>
            <person name="Henning P.M."/>
            <person name="McCubbin A.G."/>
            <person name="Shore J.S."/>
        </authorList>
    </citation>
    <scope>NUCLEOTIDE SEQUENCE</scope>
    <source>
        <strain evidence="8">F60SS</strain>
        <tissue evidence="8">Leaves</tissue>
    </source>
</reference>
<feature type="region of interest" description="Disordered" evidence="6">
    <location>
        <begin position="76"/>
        <end position="103"/>
    </location>
</feature>
<organism evidence="8 9">
    <name type="scientific">Turnera subulata</name>
    <dbReference type="NCBI Taxonomy" id="218843"/>
    <lineage>
        <taxon>Eukaryota</taxon>
        <taxon>Viridiplantae</taxon>
        <taxon>Streptophyta</taxon>
        <taxon>Embryophyta</taxon>
        <taxon>Tracheophyta</taxon>
        <taxon>Spermatophyta</taxon>
        <taxon>Magnoliopsida</taxon>
        <taxon>eudicotyledons</taxon>
        <taxon>Gunneridae</taxon>
        <taxon>Pentapetalae</taxon>
        <taxon>rosids</taxon>
        <taxon>fabids</taxon>
        <taxon>Malpighiales</taxon>
        <taxon>Passifloraceae</taxon>
        <taxon>Turnera</taxon>
    </lineage>
</organism>
<dbReference type="GO" id="GO:0003700">
    <property type="term" value="F:DNA-binding transcription factor activity"/>
    <property type="evidence" value="ECO:0007669"/>
    <property type="project" value="InterPro"/>
</dbReference>
<dbReference type="PANTHER" id="PTHR31194">
    <property type="entry name" value="SHN SHINE , DNA BINDING / TRANSCRIPTION FACTOR"/>
    <property type="match status" value="1"/>
</dbReference>
<dbReference type="GO" id="GO:0005634">
    <property type="term" value="C:nucleus"/>
    <property type="evidence" value="ECO:0007669"/>
    <property type="project" value="UniProtKB-SubCell"/>
</dbReference>
<dbReference type="PROSITE" id="PS51032">
    <property type="entry name" value="AP2_ERF"/>
    <property type="match status" value="1"/>
</dbReference>
<evidence type="ECO:0000256" key="2">
    <source>
        <dbReference type="ARBA" id="ARBA00023015"/>
    </source>
</evidence>
<dbReference type="GO" id="GO:0003677">
    <property type="term" value="F:DNA binding"/>
    <property type="evidence" value="ECO:0007669"/>
    <property type="project" value="UniProtKB-KW"/>
</dbReference>
<dbReference type="SUPFAM" id="SSF54171">
    <property type="entry name" value="DNA-binding domain"/>
    <property type="match status" value="1"/>
</dbReference>
<dbReference type="Pfam" id="PF00847">
    <property type="entry name" value="AP2"/>
    <property type="match status" value="1"/>
</dbReference>
<dbReference type="PRINTS" id="PR00367">
    <property type="entry name" value="ETHRSPELEMNT"/>
</dbReference>